<accession>A0A9D9HUM4</accession>
<dbReference type="AlphaFoldDB" id="A0A9D9HUM4"/>
<protein>
    <submittedName>
        <fullName evidence="1">Uncharacterized protein</fullName>
    </submittedName>
</protein>
<comment type="caution">
    <text evidence="1">The sequence shown here is derived from an EMBL/GenBank/DDBJ whole genome shotgun (WGS) entry which is preliminary data.</text>
</comment>
<evidence type="ECO:0000313" key="2">
    <source>
        <dbReference type="Proteomes" id="UP000823641"/>
    </source>
</evidence>
<name>A0A9D9HUM4_9BACT</name>
<dbReference type="Proteomes" id="UP000823641">
    <property type="component" value="Unassembled WGS sequence"/>
</dbReference>
<evidence type="ECO:0000313" key="1">
    <source>
        <dbReference type="EMBL" id="MBO8460198.1"/>
    </source>
</evidence>
<reference evidence="1" key="1">
    <citation type="submission" date="2020-10" db="EMBL/GenBank/DDBJ databases">
        <authorList>
            <person name="Gilroy R."/>
        </authorList>
    </citation>
    <scope>NUCLEOTIDE SEQUENCE</scope>
    <source>
        <strain evidence="1">G3-3990</strain>
    </source>
</reference>
<reference evidence="1" key="2">
    <citation type="journal article" date="2021" name="PeerJ">
        <title>Extensive microbial diversity within the chicken gut microbiome revealed by metagenomics and culture.</title>
        <authorList>
            <person name="Gilroy R."/>
            <person name="Ravi A."/>
            <person name="Getino M."/>
            <person name="Pursley I."/>
            <person name="Horton D.L."/>
            <person name="Alikhan N.F."/>
            <person name="Baker D."/>
            <person name="Gharbi K."/>
            <person name="Hall N."/>
            <person name="Watson M."/>
            <person name="Adriaenssens E.M."/>
            <person name="Foster-Nyarko E."/>
            <person name="Jarju S."/>
            <person name="Secka A."/>
            <person name="Antonio M."/>
            <person name="Oren A."/>
            <person name="Chaudhuri R.R."/>
            <person name="La Ragione R."/>
            <person name="Hildebrand F."/>
            <person name="Pallen M.J."/>
        </authorList>
    </citation>
    <scope>NUCLEOTIDE SEQUENCE</scope>
    <source>
        <strain evidence="1">G3-3990</strain>
    </source>
</reference>
<sequence length="292" mass="33436">MDTTNPLKRFAKNVFFASFVAMTMVSCNLYDEQDITIISFLKINDLLEQQLTPESDSAIDQYNQDVEDHEQMASANLLFSLGGVGDLFSDSDDPLMKYDQNSINYIFSTIYDSEKNSANMSLLENEITTELWNYINNLYTDIIPAKAQNVEEGRYYTISELKKMYPKYAEVELEDFSPMNLINTVKNETFLGSTTFDNSNVNLKTLYIFYLYYKDNAEPAESSADLSQYQEIIASHFPDGIPDDLDVNKIMNTFQWLSTGEDPVYSNDLAGFKNFASDYFETDMFSGADTEY</sequence>
<proteinExistence type="predicted"/>
<gene>
    <name evidence="1" type="ORF">IAA73_07705</name>
</gene>
<dbReference type="EMBL" id="JADIMG010000073">
    <property type="protein sequence ID" value="MBO8460198.1"/>
    <property type="molecule type" value="Genomic_DNA"/>
</dbReference>
<organism evidence="1 2">
    <name type="scientific">Candidatus Gallipaludibacter merdavium</name>
    <dbReference type="NCBI Taxonomy" id="2840839"/>
    <lineage>
        <taxon>Bacteria</taxon>
        <taxon>Pseudomonadati</taxon>
        <taxon>Bacteroidota</taxon>
        <taxon>Bacteroidia</taxon>
        <taxon>Bacteroidales</taxon>
        <taxon>Candidatus Gallipaludibacter</taxon>
    </lineage>
</organism>